<evidence type="ECO:0000313" key="2">
    <source>
        <dbReference type="Proteomes" id="UP000038045"/>
    </source>
</evidence>
<keyword evidence="2" id="KW-1185">Reference proteome</keyword>
<keyword evidence="1" id="KW-0175">Coiled coil</keyword>
<sequence>MSSSNTKTHHDYILAKIDYNCAIEQRNDLFNTITEKKKYLTNELPKTLTEDLVKELNREYDYIIAKESTGKLQKEVNELNDDIKKKELEKKRIEEEINFNRCAVNNYKETLNKISGEIEQLKKTDQEITSELCEIASKIAPFVKKFGLHN</sequence>
<name>A0A0N4ZNT1_PARTI</name>
<proteinExistence type="predicted"/>
<evidence type="ECO:0000256" key="1">
    <source>
        <dbReference type="SAM" id="Coils"/>
    </source>
</evidence>
<reference evidence="3" key="1">
    <citation type="submission" date="2017-02" db="UniProtKB">
        <authorList>
            <consortium name="WormBaseParasite"/>
        </authorList>
    </citation>
    <scope>IDENTIFICATION</scope>
</reference>
<dbReference type="WBParaSite" id="PTRK_0001019400.1">
    <property type="protein sequence ID" value="PTRK_0001019400.1"/>
    <property type="gene ID" value="PTRK_0001019400"/>
</dbReference>
<feature type="coiled-coil region" evidence="1">
    <location>
        <begin position="69"/>
        <end position="124"/>
    </location>
</feature>
<accession>A0A0N4ZNT1</accession>
<dbReference type="AlphaFoldDB" id="A0A0N4ZNT1"/>
<protein>
    <submittedName>
        <fullName evidence="3">Tubulin-specific chaperone A</fullName>
    </submittedName>
</protein>
<organism evidence="2 3">
    <name type="scientific">Parastrongyloides trichosuri</name>
    <name type="common">Possum-specific nematode worm</name>
    <dbReference type="NCBI Taxonomy" id="131310"/>
    <lineage>
        <taxon>Eukaryota</taxon>
        <taxon>Metazoa</taxon>
        <taxon>Ecdysozoa</taxon>
        <taxon>Nematoda</taxon>
        <taxon>Chromadorea</taxon>
        <taxon>Rhabditida</taxon>
        <taxon>Tylenchina</taxon>
        <taxon>Panagrolaimomorpha</taxon>
        <taxon>Strongyloidoidea</taxon>
        <taxon>Strongyloididae</taxon>
        <taxon>Parastrongyloides</taxon>
    </lineage>
</organism>
<dbReference type="Proteomes" id="UP000038045">
    <property type="component" value="Unplaced"/>
</dbReference>
<evidence type="ECO:0000313" key="3">
    <source>
        <dbReference type="WBParaSite" id="PTRK_0001019400.1"/>
    </source>
</evidence>